<feature type="non-terminal residue" evidence="2">
    <location>
        <position position="1"/>
    </location>
</feature>
<feature type="region of interest" description="Disordered" evidence="1">
    <location>
        <begin position="52"/>
        <end position="113"/>
    </location>
</feature>
<proteinExistence type="predicted"/>
<evidence type="ECO:0000313" key="2">
    <source>
        <dbReference type="EMBL" id="CEK58304.1"/>
    </source>
</evidence>
<accession>A0A0B6YPV8</accession>
<reference evidence="2" key="1">
    <citation type="submission" date="2014-12" db="EMBL/GenBank/DDBJ databases">
        <title>Insight into the proteome of Arion vulgaris.</title>
        <authorList>
            <person name="Aradska J."/>
            <person name="Bulat T."/>
            <person name="Smidak R."/>
            <person name="Sarate P."/>
            <person name="Gangsoo J."/>
            <person name="Sialana F."/>
            <person name="Bilban M."/>
            <person name="Lubec G."/>
        </authorList>
    </citation>
    <scope>NUCLEOTIDE SEQUENCE</scope>
    <source>
        <tissue evidence="2">Skin</tissue>
    </source>
</reference>
<feature type="compositionally biased region" description="Polar residues" evidence="1">
    <location>
        <begin position="8"/>
        <end position="28"/>
    </location>
</feature>
<gene>
    <name evidence="2" type="primary">ORF32631</name>
</gene>
<organism evidence="2">
    <name type="scientific">Arion vulgaris</name>
    <dbReference type="NCBI Taxonomy" id="1028688"/>
    <lineage>
        <taxon>Eukaryota</taxon>
        <taxon>Metazoa</taxon>
        <taxon>Spiralia</taxon>
        <taxon>Lophotrochozoa</taxon>
        <taxon>Mollusca</taxon>
        <taxon>Gastropoda</taxon>
        <taxon>Heterobranchia</taxon>
        <taxon>Euthyneura</taxon>
        <taxon>Panpulmonata</taxon>
        <taxon>Eupulmonata</taxon>
        <taxon>Stylommatophora</taxon>
        <taxon>Helicina</taxon>
        <taxon>Arionoidea</taxon>
        <taxon>Arionidae</taxon>
        <taxon>Arion</taxon>
    </lineage>
</organism>
<evidence type="ECO:0000256" key="1">
    <source>
        <dbReference type="SAM" id="MobiDB-lite"/>
    </source>
</evidence>
<name>A0A0B6YPV8_9EUPU</name>
<feature type="compositionally biased region" description="Polar residues" evidence="1">
    <location>
        <begin position="53"/>
        <end position="71"/>
    </location>
</feature>
<dbReference type="AlphaFoldDB" id="A0A0B6YPV8"/>
<feature type="region of interest" description="Disordered" evidence="1">
    <location>
        <begin position="1"/>
        <end position="35"/>
    </location>
</feature>
<protein>
    <submittedName>
        <fullName evidence="2">Uncharacterized protein</fullName>
    </submittedName>
</protein>
<dbReference type="EMBL" id="HACG01011439">
    <property type="protein sequence ID" value="CEK58304.1"/>
    <property type="molecule type" value="Transcribed_RNA"/>
</dbReference>
<feature type="non-terminal residue" evidence="2">
    <location>
        <position position="304"/>
    </location>
</feature>
<feature type="compositionally biased region" description="Basic and acidic residues" evidence="1">
    <location>
        <begin position="73"/>
        <end position="93"/>
    </location>
</feature>
<sequence>KENMADVFSNNSDSIDSAESLLNETEPSIMNEENRLKDDAGERILDFKENMFVQPNSSNTDDCTADNTYNGVSEREPSSKTESEGQGKIEKVEPMNNSNQAETISHTNTSSSSTSDIYVRKTLDTVGFLSCQNVPDHSAQSIAVSVSSGSDELRLTSIEANIDRSTNLEKRTDDGAHSSNVSSLSHIDLPSSHLINTLTQSESDSSTPLVTMNSTISNTQCETLPGEKSSKIEISYDYLATSNDWSSVGPSNASLPIYDSDIYSDNTDNGPSNLPPTLVPKVMTHLSGGKDAQHSLPIAHIPAI</sequence>
<feature type="compositionally biased region" description="Low complexity" evidence="1">
    <location>
        <begin position="103"/>
        <end position="113"/>
    </location>
</feature>